<accession>A0A1I8BRU9</accession>
<evidence type="ECO:0000313" key="2">
    <source>
        <dbReference type="WBParaSite" id="MhA1_Contig498.frz3.gene8"/>
    </source>
</evidence>
<organism evidence="1 2">
    <name type="scientific">Meloidogyne hapla</name>
    <name type="common">Root-knot nematode worm</name>
    <dbReference type="NCBI Taxonomy" id="6305"/>
    <lineage>
        <taxon>Eukaryota</taxon>
        <taxon>Metazoa</taxon>
        <taxon>Ecdysozoa</taxon>
        <taxon>Nematoda</taxon>
        <taxon>Chromadorea</taxon>
        <taxon>Rhabditida</taxon>
        <taxon>Tylenchina</taxon>
        <taxon>Tylenchomorpha</taxon>
        <taxon>Tylenchoidea</taxon>
        <taxon>Meloidogynidae</taxon>
        <taxon>Meloidogyninae</taxon>
        <taxon>Meloidogyne</taxon>
    </lineage>
</organism>
<dbReference type="AlphaFoldDB" id="A0A1I8BRU9"/>
<name>A0A1I8BRU9_MELHA</name>
<sequence length="92" mass="11240">MKEDVYKRLERFLEANWPNICDIDLDYNQFERPEEWALQTFDRFHQHRLTFTEANKIIDFIYKNILKDATEVDIGEIVSEESENEVKLYKYS</sequence>
<reference evidence="2" key="1">
    <citation type="submission" date="2016-11" db="UniProtKB">
        <authorList>
            <consortium name="WormBaseParasite"/>
        </authorList>
    </citation>
    <scope>IDENTIFICATION</scope>
</reference>
<dbReference type="Proteomes" id="UP000095281">
    <property type="component" value="Unplaced"/>
</dbReference>
<dbReference type="WBParaSite" id="MhA1_Contig498.frz3.gene8">
    <property type="protein sequence ID" value="MhA1_Contig498.frz3.gene8"/>
    <property type="gene ID" value="MhA1_Contig498.frz3.gene8"/>
</dbReference>
<proteinExistence type="predicted"/>
<protein>
    <submittedName>
        <fullName evidence="2">Uncharacterized protein</fullName>
    </submittedName>
</protein>
<keyword evidence="1" id="KW-1185">Reference proteome</keyword>
<evidence type="ECO:0000313" key="1">
    <source>
        <dbReference type="Proteomes" id="UP000095281"/>
    </source>
</evidence>